<proteinExistence type="predicted"/>
<gene>
    <name evidence="2" type="ORF">Pla100_60240</name>
</gene>
<reference evidence="2 3" key="1">
    <citation type="submission" date="2019-02" db="EMBL/GenBank/DDBJ databases">
        <title>Deep-cultivation of Planctomycetes and their phenomic and genomic characterization uncovers novel biology.</title>
        <authorList>
            <person name="Wiegand S."/>
            <person name="Jogler M."/>
            <person name="Boedeker C."/>
            <person name="Pinto D."/>
            <person name="Vollmers J."/>
            <person name="Rivas-Marin E."/>
            <person name="Kohn T."/>
            <person name="Peeters S.H."/>
            <person name="Heuer A."/>
            <person name="Rast P."/>
            <person name="Oberbeckmann S."/>
            <person name="Bunk B."/>
            <person name="Jeske O."/>
            <person name="Meyerdierks A."/>
            <person name="Storesund J.E."/>
            <person name="Kallscheuer N."/>
            <person name="Luecker S."/>
            <person name="Lage O.M."/>
            <person name="Pohl T."/>
            <person name="Merkel B.J."/>
            <person name="Hornburger P."/>
            <person name="Mueller R.-W."/>
            <person name="Bruemmer F."/>
            <person name="Labrenz M."/>
            <person name="Spormann A.M."/>
            <person name="Op Den Camp H."/>
            <person name="Overmann J."/>
            <person name="Amann R."/>
            <person name="Jetten M.S.M."/>
            <person name="Mascher T."/>
            <person name="Medema M.H."/>
            <person name="Devos D.P."/>
            <person name="Kaster A.-K."/>
            <person name="Ovreas L."/>
            <person name="Rohde M."/>
            <person name="Galperin M.Y."/>
            <person name="Jogler C."/>
        </authorList>
    </citation>
    <scope>NUCLEOTIDE SEQUENCE [LARGE SCALE GENOMIC DNA]</scope>
    <source>
        <strain evidence="2 3">Pla100</strain>
    </source>
</reference>
<evidence type="ECO:0000256" key="1">
    <source>
        <dbReference type="SAM" id="MobiDB-lite"/>
    </source>
</evidence>
<comment type="caution">
    <text evidence="2">The sequence shown here is derived from an EMBL/GenBank/DDBJ whole genome shotgun (WGS) entry which is preliminary data.</text>
</comment>
<dbReference type="AlphaFoldDB" id="A0A5C5ZIT7"/>
<keyword evidence="3" id="KW-1185">Reference proteome</keyword>
<feature type="compositionally biased region" description="Low complexity" evidence="1">
    <location>
        <begin position="60"/>
        <end position="71"/>
    </location>
</feature>
<organism evidence="2 3">
    <name type="scientific">Neorhodopirellula pilleata</name>
    <dbReference type="NCBI Taxonomy" id="2714738"/>
    <lineage>
        <taxon>Bacteria</taxon>
        <taxon>Pseudomonadati</taxon>
        <taxon>Planctomycetota</taxon>
        <taxon>Planctomycetia</taxon>
        <taxon>Pirellulales</taxon>
        <taxon>Pirellulaceae</taxon>
        <taxon>Neorhodopirellula</taxon>
    </lineage>
</organism>
<evidence type="ECO:0000313" key="3">
    <source>
        <dbReference type="Proteomes" id="UP000316213"/>
    </source>
</evidence>
<protein>
    <submittedName>
        <fullName evidence="2">Uncharacterized protein</fullName>
    </submittedName>
</protein>
<dbReference type="OrthoDB" id="284479at2"/>
<feature type="compositionally biased region" description="Basic residues" evidence="1">
    <location>
        <begin position="72"/>
        <end position="83"/>
    </location>
</feature>
<dbReference type="RefSeq" id="WP_146582618.1">
    <property type="nucleotide sequence ID" value="NZ_SJPM01000032.1"/>
</dbReference>
<accession>A0A5C5ZIT7</accession>
<feature type="compositionally biased region" description="Low complexity" evidence="1">
    <location>
        <begin position="84"/>
        <end position="93"/>
    </location>
</feature>
<feature type="region of interest" description="Disordered" evidence="1">
    <location>
        <begin position="51"/>
        <end position="93"/>
    </location>
</feature>
<name>A0A5C5ZIT7_9BACT</name>
<evidence type="ECO:0000313" key="2">
    <source>
        <dbReference type="EMBL" id="TWT86453.1"/>
    </source>
</evidence>
<dbReference type="EMBL" id="SJPM01000032">
    <property type="protein sequence ID" value="TWT86453.1"/>
    <property type="molecule type" value="Genomic_DNA"/>
</dbReference>
<sequence length="128" mass="13569">MAKKKNGVNKSLEIREYYSANPKAKPLEVVAAMKEKGIDVNAQFVSTVKSNAKKKKTVRRSAPAATASKKAAPAKKPGRKPGRKPAAAKTAGGEVSFDSLIKAKQLIEEMGGVDNARTALSAYEQLVG</sequence>
<dbReference type="Proteomes" id="UP000316213">
    <property type="component" value="Unassembled WGS sequence"/>
</dbReference>